<comment type="caution">
    <text evidence="4">The sequence shown here is derived from an EMBL/GenBank/DDBJ whole genome shotgun (WGS) entry which is preliminary data.</text>
</comment>
<dbReference type="Proteomes" id="UP000789390">
    <property type="component" value="Unassembled WGS sequence"/>
</dbReference>
<reference evidence="4" key="1">
    <citation type="submission" date="2021-11" db="EMBL/GenBank/DDBJ databases">
        <authorList>
            <person name="Schell T."/>
        </authorList>
    </citation>
    <scope>NUCLEOTIDE SEQUENCE</scope>
    <source>
        <strain evidence="4">M5</strain>
    </source>
</reference>
<feature type="region of interest" description="Disordered" evidence="2">
    <location>
        <begin position="1"/>
        <end position="22"/>
    </location>
</feature>
<dbReference type="CDD" id="cd00303">
    <property type="entry name" value="retropepsin_like"/>
    <property type="match status" value="1"/>
</dbReference>
<evidence type="ECO:0000313" key="5">
    <source>
        <dbReference type="Proteomes" id="UP000789390"/>
    </source>
</evidence>
<dbReference type="PANTHER" id="PTHR33194">
    <property type="entry name" value="ZINC KNUCKLE DOMAINCONTAINING PROTEIN"/>
    <property type="match status" value="1"/>
</dbReference>
<dbReference type="InterPro" id="IPR036875">
    <property type="entry name" value="Znf_CCHC_sf"/>
</dbReference>
<dbReference type="PANTHER" id="PTHR33194:SF4">
    <property type="entry name" value="CCHC-TYPE DOMAIN-CONTAINING PROTEIN"/>
    <property type="match status" value="1"/>
</dbReference>
<feature type="region of interest" description="Disordered" evidence="2">
    <location>
        <begin position="484"/>
        <end position="503"/>
    </location>
</feature>
<dbReference type="PROSITE" id="PS50158">
    <property type="entry name" value="ZF_CCHC"/>
    <property type="match status" value="1"/>
</dbReference>
<dbReference type="InterPro" id="IPR001878">
    <property type="entry name" value="Znf_CCHC"/>
</dbReference>
<organism evidence="4 5">
    <name type="scientific">Daphnia galeata</name>
    <dbReference type="NCBI Taxonomy" id="27404"/>
    <lineage>
        <taxon>Eukaryota</taxon>
        <taxon>Metazoa</taxon>
        <taxon>Ecdysozoa</taxon>
        <taxon>Arthropoda</taxon>
        <taxon>Crustacea</taxon>
        <taxon>Branchiopoda</taxon>
        <taxon>Diplostraca</taxon>
        <taxon>Cladocera</taxon>
        <taxon>Anomopoda</taxon>
        <taxon>Daphniidae</taxon>
        <taxon>Daphnia</taxon>
    </lineage>
</organism>
<keyword evidence="1" id="KW-0479">Metal-binding</keyword>
<evidence type="ECO:0000313" key="4">
    <source>
        <dbReference type="EMBL" id="CAH0105083.1"/>
    </source>
</evidence>
<dbReference type="InterPro" id="IPR005162">
    <property type="entry name" value="Retrotrans_gag_dom"/>
</dbReference>
<keyword evidence="5" id="KW-1185">Reference proteome</keyword>
<dbReference type="SUPFAM" id="SSF57756">
    <property type="entry name" value="Retrovirus zinc finger-like domains"/>
    <property type="match status" value="1"/>
</dbReference>
<dbReference type="EMBL" id="CAKKLH010000168">
    <property type="protein sequence ID" value="CAH0105083.1"/>
    <property type="molecule type" value="Genomic_DNA"/>
</dbReference>
<evidence type="ECO:0000256" key="1">
    <source>
        <dbReference type="PROSITE-ProRule" id="PRU00047"/>
    </source>
</evidence>
<sequence>MARAAEHHQRSRGRQGTQQIGSTATKYWQTVERHKRLNFGIYMEGPARQWFQCLTPPTQWADKAQAQGCSQNSRGRRDAIGVHKEFLQDSYAGYQENKLRNRKQGANEQTAEYYYEVMNLCRLMDPNMTEAAKIHHLYQGLKRTLVEKIWVLQPKTCAEFLATIRRHTEATDIAQNQGWAVHTLATDKEEARVAAIGREQQSNKAEEEPSLKQLLEVVQQLQGEIIAIKKRPPRRDRPDNKGPQYNTQSNQTTTPQRTADGRPICFYCKEDGHIKRYCPKKKIDDETQNNTQRNTTVALMSTSDDECDKEIPLLKIDVAQLLVENVTIGKDGAEREIEAVIDTGAAVSIVSFRIAADLALELKTWEGPSIVMVNGQRTPPLGRVELSLTIGTKSIKADLLVLEMRGIDVLLGNDVLRRFKTLEIEYGTGKPKMRFGELPVSLVMEDPHTGPTDKIIASKGIRIPARSMAAVEVVQNEAVRKSPDGRPWLIEPTRRTNPGPTPGRALLPGDRLTTLILMMNLENRPVFVHKGMVLGHRTEIETEGTEISEDDRPPIPRACMTTTEQTSKDLDFRASINQDLTEEEIDDIERTLRDNGDCFARDGDQLGRCNVAEHEIHLIENTGPIYQAPRQTSRHMPGFAKSPNRCLI</sequence>
<feature type="compositionally biased region" description="Polar residues" evidence="2">
    <location>
        <begin position="243"/>
        <end position="257"/>
    </location>
</feature>
<dbReference type="Pfam" id="PF03732">
    <property type="entry name" value="Retrotrans_gag"/>
    <property type="match status" value="1"/>
</dbReference>
<dbReference type="GO" id="GO:0003676">
    <property type="term" value="F:nucleic acid binding"/>
    <property type="evidence" value="ECO:0007669"/>
    <property type="project" value="InterPro"/>
</dbReference>
<dbReference type="GO" id="GO:0008270">
    <property type="term" value="F:zinc ion binding"/>
    <property type="evidence" value="ECO:0007669"/>
    <property type="project" value="UniProtKB-KW"/>
</dbReference>
<feature type="region of interest" description="Disordered" evidence="2">
    <location>
        <begin position="226"/>
        <end position="260"/>
    </location>
</feature>
<keyword evidence="1" id="KW-0862">Zinc</keyword>
<evidence type="ECO:0000259" key="3">
    <source>
        <dbReference type="PROSITE" id="PS50158"/>
    </source>
</evidence>
<dbReference type="InterPro" id="IPR021109">
    <property type="entry name" value="Peptidase_aspartic_dom_sf"/>
</dbReference>
<accession>A0A8J2RPV7</accession>
<dbReference type="AlphaFoldDB" id="A0A8J2RPV7"/>
<keyword evidence="1" id="KW-0863">Zinc-finger</keyword>
<feature type="region of interest" description="Disordered" evidence="2">
    <location>
        <begin position="628"/>
        <end position="648"/>
    </location>
</feature>
<dbReference type="Pfam" id="PF13975">
    <property type="entry name" value="gag-asp_proteas"/>
    <property type="match status" value="1"/>
</dbReference>
<proteinExistence type="predicted"/>
<dbReference type="OrthoDB" id="6399189at2759"/>
<dbReference type="Gene3D" id="2.40.70.10">
    <property type="entry name" value="Acid Proteases"/>
    <property type="match status" value="1"/>
</dbReference>
<dbReference type="SUPFAM" id="SSF50630">
    <property type="entry name" value="Acid proteases"/>
    <property type="match status" value="1"/>
</dbReference>
<name>A0A8J2RPV7_9CRUS</name>
<evidence type="ECO:0000256" key="2">
    <source>
        <dbReference type="SAM" id="MobiDB-lite"/>
    </source>
</evidence>
<gene>
    <name evidence="4" type="ORF">DGAL_LOCUS8040</name>
</gene>
<dbReference type="Gene3D" id="4.10.60.10">
    <property type="entry name" value="Zinc finger, CCHC-type"/>
    <property type="match status" value="1"/>
</dbReference>
<protein>
    <recommendedName>
        <fullName evidence="3">CCHC-type domain-containing protein</fullName>
    </recommendedName>
</protein>
<dbReference type="SMART" id="SM00343">
    <property type="entry name" value="ZnF_C2HC"/>
    <property type="match status" value="1"/>
</dbReference>
<feature type="domain" description="CCHC-type" evidence="3">
    <location>
        <begin position="265"/>
        <end position="280"/>
    </location>
</feature>